<feature type="non-terminal residue" evidence="7">
    <location>
        <position position="440"/>
    </location>
</feature>
<dbReference type="GO" id="GO:0022857">
    <property type="term" value="F:transmembrane transporter activity"/>
    <property type="evidence" value="ECO:0007669"/>
    <property type="project" value="InterPro"/>
</dbReference>
<gene>
    <name evidence="7" type="ORF">EGW08_008926</name>
</gene>
<comment type="caution">
    <text evidence="7">The sequence shown here is derived from an EMBL/GenBank/DDBJ whole genome shotgun (WGS) entry which is preliminary data.</text>
</comment>
<evidence type="ECO:0000256" key="1">
    <source>
        <dbReference type="ARBA" id="ARBA00004141"/>
    </source>
</evidence>
<evidence type="ECO:0000256" key="4">
    <source>
        <dbReference type="ARBA" id="ARBA00022989"/>
    </source>
</evidence>
<evidence type="ECO:0000313" key="7">
    <source>
        <dbReference type="EMBL" id="RUS83304.1"/>
    </source>
</evidence>
<comment type="subcellular location">
    <subcellularLocation>
        <location evidence="1">Membrane</location>
        <topology evidence="1">Multi-pass membrane protein</topology>
    </subcellularLocation>
</comment>
<accession>A0A3S1HP19</accession>
<feature type="transmembrane region" description="Helical" evidence="6">
    <location>
        <begin position="273"/>
        <end position="293"/>
    </location>
</feature>
<keyword evidence="2" id="KW-0813">Transport</keyword>
<dbReference type="SUPFAM" id="SSF103473">
    <property type="entry name" value="MFS general substrate transporter"/>
    <property type="match status" value="1"/>
</dbReference>
<feature type="non-terminal residue" evidence="7">
    <location>
        <position position="1"/>
    </location>
</feature>
<proteinExistence type="predicted"/>
<evidence type="ECO:0000256" key="2">
    <source>
        <dbReference type="ARBA" id="ARBA00022448"/>
    </source>
</evidence>
<evidence type="ECO:0000256" key="3">
    <source>
        <dbReference type="ARBA" id="ARBA00022692"/>
    </source>
</evidence>
<evidence type="ECO:0000313" key="8">
    <source>
        <dbReference type="Proteomes" id="UP000271974"/>
    </source>
</evidence>
<dbReference type="EMBL" id="RQTK01000249">
    <property type="protein sequence ID" value="RUS83304.1"/>
    <property type="molecule type" value="Genomic_DNA"/>
</dbReference>
<dbReference type="InterPro" id="IPR052983">
    <property type="entry name" value="MFS_Riboflavin_Transporter"/>
</dbReference>
<dbReference type="PANTHER" id="PTHR43385">
    <property type="entry name" value="RIBOFLAVIN TRANSPORTER RIBJ"/>
    <property type="match status" value="1"/>
</dbReference>
<feature type="transmembrane region" description="Helical" evidence="6">
    <location>
        <begin position="367"/>
        <end position="392"/>
    </location>
</feature>
<sequence length="440" mass="48425">LKVCLIIVSLSLQATIPTMVVCSKSIMVLIGILLIKLPLSPLSYYGSLLPYLASYYYARRDEISVSVDPLWPFSIYRCTFTLTMIFTSPLELRFGIRPCIVAGLLLLWTSIMCCFIAVQEPLAFVFLFGVTHGIAVGILYPTTLKMSLQTFPNKAGLVTGLLSSGPVLGSLANIGMAFFVINPNNAKPDLYVDKTVLFSDPNIILRVPYFFLIAGSVMIAYTAVGLTLALLGSSSSTDHLTEQTCEETSSSYTKLTKHNEHSPHKGFDHNEKCASPVFWCVWVCYLCTTHTAYLHMNLYKQYGQLVIPTDSVLVAAGMLGMVGTLLARPCIGLFSDKFGIRKTTLAISVLSSIFMCMMVISHNRRSWVYAILVVIEFVCISPQTMVFSLLTTFEFGKTHCASNFGLASSGNLVIMLLEPFIASIMVDALGWDWLFLTGAI</sequence>
<dbReference type="Proteomes" id="UP000271974">
    <property type="component" value="Unassembled WGS sequence"/>
</dbReference>
<protein>
    <recommendedName>
        <fullName evidence="9">Major facilitator superfamily (MFS) profile domain-containing protein</fullName>
    </recommendedName>
</protein>
<dbReference type="GO" id="GO:0016020">
    <property type="term" value="C:membrane"/>
    <property type="evidence" value="ECO:0007669"/>
    <property type="project" value="UniProtKB-SubCell"/>
</dbReference>
<dbReference type="InterPro" id="IPR036259">
    <property type="entry name" value="MFS_trans_sf"/>
</dbReference>
<keyword evidence="8" id="KW-1185">Reference proteome</keyword>
<keyword evidence="5 6" id="KW-0472">Membrane</keyword>
<organism evidence="7 8">
    <name type="scientific">Elysia chlorotica</name>
    <name type="common">Eastern emerald elysia</name>
    <name type="synonym">Sea slug</name>
    <dbReference type="NCBI Taxonomy" id="188477"/>
    <lineage>
        <taxon>Eukaryota</taxon>
        <taxon>Metazoa</taxon>
        <taxon>Spiralia</taxon>
        <taxon>Lophotrochozoa</taxon>
        <taxon>Mollusca</taxon>
        <taxon>Gastropoda</taxon>
        <taxon>Heterobranchia</taxon>
        <taxon>Euthyneura</taxon>
        <taxon>Panpulmonata</taxon>
        <taxon>Sacoglossa</taxon>
        <taxon>Placobranchoidea</taxon>
        <taxon>Plakobranchidae</taxon>
        <taxon>Elysia</taxon>
    </lineage>
</organism>
<dbReference type="AlphaFoldDB" id="A0A3S1HP19"/>
<feature type="transmembrane region" description="Helical" evidence="6">
    <location>
        <begin position="343"/>
        <end position="361"/>
    </location>
</feature>
<feature type="transmembrane region" description="Helical" evidence="6">
    <location>
        <begin position="12"/>
        <end position="35"/>
    </location>
</feature>
<keyword evidence="3 6" id="KW-0812">Transmembrane</keyword>
<feature type="transmembrane region" description="Helical" evidence="6">
    <location>
        <begin position="99"/>
        <end position="118"/>
    </location>
</feature>
<keyword evidence="4 6" id="KW-1133">Transmembrane helix</keyword>
<feature type="transmembrane region" description="Helical" evidence="6">
    <location>
        <begin position="209"/>
        <end position="231"/>
    </location>
</feature>
<evidence type="ECO:0000256" key="6">
    <source>
        <dbReference type="SAM" id="Phobius"/>
    </source>
</evidence>
<feature type="transmembrane region" description="Helical" evidence="6">
    <location>
        <begin position="313"/>
        <end position="331"/>
    </location>
</feature>
<evidence type="ECO:0000256" key="5">
    <source>
        <dbReference type="ARBA" id="ARBA00023136"/>
    </source>
</evidence>
<reference evidence="7 8" key="1">
    <citation type="submission" date="2019-01" db="EMBL/GenBank/DDBJ databases">
        <title>A draft genome assembly of the solar-powered sea slug Elysia chlorotica.</title>
        <authorList>
            <person name="Cai H."/>
            <person name="Li Q."/>
            <person name="Fang X."/>
            <person name="Li J."/>
            <person name="Curtis N.E."/>
            <person name="Altenburger A."/>
            <person name="Shibata T."/>
            <person name="Feng M."/>
            <person name="Maeda T."/>
            <person name="Schwartz J.A."/>
            <person name="Shigenobu S."/>
            <person name="Lundholm N."/>
            <person name="Nishiyama T."/>
            <person name="Yang H."/>
            <person name="Hasebe M."/>
            <person name="Li S."/>
            <person name="Pierce S.K."/>
            <person name="Wang J."/>
        </authorList>
    </citation>
    <scope>NUCLEOTIDE SEQUENCE [LARGE SCALE GENOMIC DNA]</scope>
    <source>
        <strain evidence="7">EC2010</strain>
        <tissue evidence="7">Whole organism of an adult</tissue>
    </source>
</reference>
<dbReference type="OrthoDB" id="6101985at2759"/>
<dbReference type="Gene3D" id="1.20.1250.20">
    <property type="entry name" value="MFS general substrate transporter like domains"/>
    <property type="match status" value="2"/>
</dbReference>
<dbReference type="PANTHER" id="PTHR43385:SF1">
    <property type="entry name" value="RIBOFLAVIN TRANSPORTER RIBJ"/>
    <property type="match status" value="1"/>
</dbReference>
<evidence type="ECO:0008006" key="9">
    <source>
        <dbReference type="Google" id="ProtNLM"/>
    </source>
</evidence>
<feature type="transmembrane region" description="Helical" evidence="6">
    <location>
        <begin position="155"/>
        <end position="181"/>
    </location>
</feature>
<dbReference type="Pfam" id="PF07690">
    <property type="entry name" value="MFS_1"/>
    <property type="match status" value="1"/>
</dbReference>
<feature type="transmembrane region" description="Helical" evidence="6">
    <location>
        <begin position="124"/>
        <end position="143"/>
    </location>
</feature>
<feature type="transmembrane region" description="Helical" evidence="6">
    <location>
        <begin position="404"/>
        <end position="426"/>
    </location>
</feature>
<name>A0A3S1HP19_ELYCH</name>
<dbReference type="InterPro" id="IPR011701">
    <property type="entry name" value="MFS"/>
</dbReference>